<organism evidence="1 2">
    <name type="scientific">Brassica campestris</name>
    <name type="common">Field mustard</name>
    <dbReference type="NCBI Taxonomy" id="3711"/>
    <lineage>
        <taxon>Eukaryota</taxon>
        <taxon>Viridiplantae</taxon>
        <taxon>Streptophyta</taxon>
        <taxon>Embryophyta</taxon>
        <taxon>Tracheophyta</taxon>
        <taxon>Spermatophyta</taxon>
        <taxon>Magnoliopsida</taxon>
        <taxon>eudicotyledons</taxon>
        <taxon>Gunneridae</taxon>
        <taxon>Pentapetalae</taxon>
        <taxon>rosids</taxon>
        <taxon>malvids</taxon>
        <taxon>Brassicales</taxon>
        <taxon>Brassicaceae</taxon>
        <taxon>Brassiceae</taxon>
        <taxon>Brassica</taxon>
    </lineage>
</organism>
<protein>
    <submittedName>
        <fullName evidence="1">Uncharacterized protein</fullName>
    </submittedName>
</protein>
<evidence type="ECO:0000313" key="2">
    <source>
        <dbReference type="Proteomes" id="UP000264353"/>
    </source>
</evidence>
<dbReference type="AlphaFoldDB" id="A0A398A2B0"/>
<dbReference type="Proteomes" id="UP000264353">
    <property type="component" value="Chromosome A3"/>
</dbReference>
<reference evidence="1 2" key="1">
    <citation type="submission" date="2018-06" db="EMBL/GenBank/DDBJ databases">
        <title>WGS assembly of Brassica rapa FPsc.</title>
        <authorList>
            <person name="Bowman J."/>
            <person name="Kohchi T."/>
            <person name="Yamato K."/>
            <person name="Jenkins J."/>
            <person name="Shu S."/>
            <person name="Ishizaki K."/>
            <person name="Yamaoka S."/>
            <person name="Nishihama R."/>
            <person name="Nakamura Y."/>
            <person name="Berger F."/>
            <person name="Adam C."/>
            <person name="Aki S."/>
            <person name="Althoff F."/>
            <person name="Araki T."/>
            <person name="Arteaga-Vazquez M."/>
            <person name="Balasubrmanian S."/>
            <person name="Bauer D."/>
            <person name="Boehm C."/>
            <person name="Briginshaw L."/>
            <person name="Caballero-Perez J."/>
            <person name="Catarino B."/>
            <person name="Chen F."/>
            <person name="Chiyoda S."/>
            <person name="Chovatia M."/>
            <person name="Davies K."/>
            <person name="Delmans M."/>
            <person name="Demura T."/>
            <person name="Dierschke T."/>
            <person name="Dolan L."/>
            <person name="Dorantes-Acosta A."/>
            <person name="Eklund D."/>
            <person name="Florent S."/>
            <person name="Flores-Sandoval E."/>
            <person name="Fujiyama A."/>
            <person name="Fukuzawa H."/>
            <person name="Galik B."/>
            <person name="Grimanelli D."/>
            <person name="Grimwood J."/>
            <person name="Grossniklaus U."/>
            <person name="Hamada T."/>
            <person name="Haseloff J."/>
            <person name="Hetherington A."/>
            <person name="Higo A."/>
            <person name="Hirakawa Y."/>
            <person name="Hundley H."/>
            <person name="Ikeda Y."/>
            <person name="Inoue K."/>
            <person name="Inoue S."/>
            <person name="Ishida S."/>
            <person name="Jia Q."/>
            <person name="Kakita M."/>
            <person name="Kanazawa T."/>
            <person name="Kawai Y."/>
            <person name="Kawashima T."/>
            <person name="Kennedy M."/>
            <person name="Kinose K."/>
            <person name="Kinoshita T."/>
            <person name="Kohara Y."/>
            <person name="Koide E."/>
            <person name="Komatsu K."/>
            <person name="Kopischke S."/>
            <person name="Kubo M."/>
            <person name="Kyozuka J."/>
            <person name="Lagercrantz U."/>
            <person name="Lin S."/>
            <person name="Lindquist E."/>
            <person name="Lipzen A."/>
            <person name="Lu C."/>
            <person name="Luna E."/>
            <person name="Martienssen R."/>
            <person name="Minamino N."/>
            <person name="Mizutani M."/>
            <person name="Mizutani M."/>
            <person name="Mochizuki N."/>
            <person name="Monte I."/>
            <person name="Mosher R."/>
            <person name="Nagasaki H."/>
            <person name="Nakagami H."/>
            <person name="Naramoto S."/>
            <person name="Nishitani K."/>
            <person name="Ohtani M."/>
            <person name="Okamoto T."/>
            <person name="Okumura M."/>
            <person name="Phillips J."/>
            <person name="Pollak B."/>
            <person name="Reinders A."/>
            <person name="Roevekamp M."/>
            <person name="Sano R."/>
            <person name="Sawa S."/>
            <person name="Schmid M."/>
            <person name="Shirakawa M."/>
            <person name="Solano R."/>
            <person name="Spunde A."/>
            <person name="Suetsugu N."/>
            <person name="Sugano S."/>
            <person name="Sugiyama A."/>
            <person name="Sun R."/>
            <person name="Suzuki Y."/>
            <person name="Takenaka M."/>
            <person name="Takezawa D."/>
            <person name="Tomogane H."/>
            <person name="Tsuzuki M."/>
            <person name="Ueda T."/>
            <person name="Umeda M."/>
            <person name="Ward J."/>
            <person name="Watanabe Y."/>
            <person name="Yazaki K."/>
            <person name="Yokoyama R."/>
            <person name="Yoshitake Y."/>
            <person name="Yotsui I."/>
            <person name="Zachgo S."/>
            <person name="Schmutz J."/>
        </authorList>
    </citation>
    <scope>NUCLEOTIDE SEQUENCE [LARGE SCALE GENOMIC DNA]</scope>
    <source>
        <strain evidence="2">cv. B-3</strain>
    </source>
</reference>
<evidence type="ECO:0000313" key="1">
    <source>
        <dbReference type="EMBL" id="RID69760.1"/>
    </source>
</evidence>
<dbReference type="EMBL" id="CM010630">
    <property type="protein sequence ID" value="RID69760.1"/>
    <property type="molecule type" value="Genomic_DNA"/>
</dbReference>
<sequence length="98" mass="11659">MLPRTNHHPLLLYKRLFFGALSTKVKVIFKLLLQVIVSSLWRERNARIFRNVSLTPLAFFKLVDRSLRDRLLSITRDPSQALSLLQFYFWFLVLIANR</sequence>
<name>A0A398A2B0_BRACM</name>
<gene>
    <name evidence="1" type="ORF">BRARA_C01836</name>
</gene>
<proteinExistence type="predicted"/>
<accession>A0A398A2B0</accession>